<evidence type="ECO:0008006" key="3">
    <source>
        <dbReference type="Google" id="ProtNLM"/>
    </source>
</evidence>
<dbReference type="Proteomes" id="UP000559027">
    <property type="component" value="Unassembled WGS sequence"/>
</dbReference>
<gene>
    <name evidence="1" type="ORF">D9756_003286</name>
</gene>
<sequence length="481" mass="54305">MAIKDSEPTTTMDLDPPEYSAGIGDYSPISAHFEGLQNPDIPSPEFLTNHPPQPFPGESLLSHRRSMLFDPITAPPTTKTFTYDVQRGGRTWAELKVTADELISTRTPTFIEGSRIRGQVSLYAARAEAIHSVVVSIKGQIVTGTQTSGHTTFFEVFQTVWSKSMGDPRKGNTRTNTGEMRLQPPYTEKLRGTFSWPFSLEMPREVLISSKMMKTGPRIFHPPESYFERHGRASVRYEVCVRFVRGHFRSDDRIHAAFNYIPFIIPSPPSPLRQLAYEQGSSLLGPRADPAGWHECRSVKLKGRVRRLRDVEVYCTLYLAKPLEYTRGSVIPCWLRLYSKDTEALNCLADQKAIVARLQRCIKATADQVKAIDNPSWRDQKELSELGIWWPASDSMNTREMSGELHLNIDLKPTSAMAEFRIEYSVVLFPFDTLAFEMVTTAPLVEEPVEIMTGYSPGPRPRMYAPPDYESPDGVFGFGHC</sequence>
<dbReference type="InterPro" id="IPR014752">
    <property type="entry name" value="Arrestin-like_C"/>
</dbReference>
<proteinExistence type="predicted"/>
<comment type="caution">
    <text evidence="1">The sequence shown here is derived from an EMBL/GenBank/DDBJ whole genome shotgun (WGS) entry which is preliminary data.</text>
</comment>
<organism evidence="1 2">
    <name type="scientific">Leucocoprinus leucothites</name>
    <dbReference type="NCBI Taxonomy" id="201217"/>
    <lineage>
        <taxon>Eukaryota</taxon>
        <taxon>Fungi</taxon>
        <taxon>Dikarya</taxon>
        <taxon>Basidiomycota</taxon>
        <taxon>Agaricomycotina</taxon>
        <taxon>Agaricomycetes</taxon>
        <taxon>Agaricomycetidae</taxon>
        <taxon>Agaricales</taxon>
        <taxon>Agaricineae</taxon>
        <taxon>Agaricaceae</taxon>
        <taxon>Leucocoprinus</taxon>
    </lineage>
</organism>
<evidence type="ECO:0000313" key="1">
    <source>
        <dbReference type="EMBL" id="KAF5359088.1"/>
    </source>
</evidence>
<keyword evidence="2" id="KW-1185">Reference proteome</keyword>
<accession>A0A8H5G662</accession>
<reference evidence="1 2" key="1">
    <citation type="journal article" date="2020" name="ISME J.">
        <title>Uncovering the hidden diversity of litter-decomposition mechanisms in mushroom-forming fungi.</title>
        <authorList>
            <person name="Floudas D."/>
            <person name="Bentzer J."/>
            <person name="Ahren D."/>
            <person name="Johansson T."/>
            <person name="Persson P."/>
            <person name="Tunlid A."/>
        </authorList>
    </citation>
    <scope>NUCLEOTIDE SEQUENCE [LARGE SCALE GENOMIC DNA]</scope>
    <source>
        <strain evidence="1 2">CBS 146.42</strain>
    </source>
</reference>
<dbReference type="Gene3D" id="2.60.40.640">
    <property type="match status" value="1"/>
</dbReference>
<evidence type="ECO:0000313" key="2">
    <source>
        <dbReference type="Proteomes" id="UP000559027"/>
    </source>
</evidence>
<protein>
    <recommendedName>
        <fullName evidence="3">Arrestin-like N-terminal domain-containing protein</fullName>
    </recommendedName>
</protein>
<name>A0A8H5G662_9AGAR</name>
<dbReference type="OrthoDB" id="3261578at2759"/>
<dbReference type="EMBL" id="JAACJO010000004">
    <property type="protein sequence ID" value="KAF5359088.1"/>
    <property type="molecule type" value="Genomic_DNA"/>
</dbReference>
<dbReference type="AlphaFoldDB" id="A0A8H5G662"/>